<evidence type="ECO:0000313" key="5">
    <source>
        <dbReference type="EMBL" id="MCX2721723.1"/>
    </source>
</evidence>
<dbReference type="InterPro" id="IPR036390">
    <property type="entry name" value="WH_DNA-bd_sf"/>
</dbReference>
<dbReference type="Proteomes" id="UP001300261">
    <property type="component" value="Unassembled WGS sequence"/>
</dbReference>
<dbReference type="PRINTS" id="PR00778">
    <property type="entry name" value="HTHARSR"/>
</dbReference>
<gene>
    <name evidence="5" type="ORF">ON753_04780</name>
</gene>
<dbReference type="InterPro" id="IPR036388">
    <property type="entry name" value="WH-like_DNA-bd_sf"/>
</dbReference>
<keyword evidence="3" id="KW-0804">Transcription</keyword>
<comment type="caution">
    <text evidence="5">The sequence shown here is derived from an EMBL/GenBank/DDBJ whole genome shotgun (WGS) entry which is preliminary data.</text>
</comment>
<sequence>MNEAEALAAFSSLSSATRLRILKRLVAAGPEGLPAGEIAEAVGATPSRTSFHLSNMAEAGLVIASRQSRQISYRVDFTAIGTLVRYLMQDCCNNNEIVRSCCLSGSGC</sequence>
<feature type="domain" description="HTH arsR-type" evidence="4">
    <location>
        <begin position="1"/>
        <end position="95"/>
    </location>
</feature>
<dbReference type="InterPro" id="IPR001845">
    <property type="entry name" value="HTH_ArsR_DNA-bd_dom"/>
</dbReference>
<dbReference type="SUPFAM" id="SSF46785">
    <property type="entry name" value="Winged helix' DNA-binding domain"/>
    <property type="match status" value="1"/>
</dbReference>
<dbReference type="Pfam" id="PF12840">
    <property type="entry name" value="HTH_20"/>
    <property type="match status" value="1"/>
</dbReference>
<dbReference type="RefSeq" id="WP_265961432.1">
    <property type="nucleotide sequence ID" value="NZ_JAPEVI010000003.1"/>
</dbReference>
<keyword evidence="1" id="KW-0805">Transcription regulation</keyword>
<evidence type="ECO:0000256" key="3">
    <source>
        <dbReference type="ARBA" id="ARBA00023163"/>
    </source>
</evidence>
<keyword evidence="2" id="KW-0238">DNA-binding</keyword>
<dbReference type="PROSITE" id="PS50987">
    <property type="entry name" value="HTH_ARSR_2"/>
    <property type="match status" value="1"/>
</dbReference>
<evidence type="ECO:0000256" key="2">
    <source>
        <dbReference type="ARBA" id="ARBA00023125"/>
    </source>
</evidence>
<dbReference type="EMBL" id="JAPEVI010000003">
    <property type="protein sequence ID" value="MCX2721723.1"/>
    <property type="molecule type" value="Genomic_DNA"/>
</dbReference>
<dbReference type="PANTHER" id="PTHR43132:SF2">
    <property type="entry name" value="ARSENICAL RESISTANCE OPERON REPRESSOR ARSR-RELATED"/>
    <property type="match status" value="1"/>
</dbReference>
<protein>
    <submittedName>
        <fullName evidence="5">Metalloregulator ArsR/SmtB family transcription factor</fullName>
    </submittedName>
</protein>
<proteinExistence type="predicted"/>
<dbReference type="Gene3D" id="1.10.10.10">
    <property type="entry name" value="Winged helix-like DNA-binding domain superfamily/Winged helix DNA-binding domain"/>
    <property type="match status" value="1"/>
</dbReference>
<dbReference type="InterPro" id="IPR011991">
    <property type="entry name" value="ArsR-like_HTH"/>
</dbReference>
<dbReference type="CDD" id="cd00090">
    <property type="entry name" value="HTH_ARSR"/>
    <property type="match status" value="1"/>
</dbReference>
<evidence type="ECO:0000259" key="4">
    <source>
        <dbReference type="PROSITE" id="PS50987"/>
    </source>
</evidence>
<organism evidence="5 6">
    <name type="scientific">Roseibium salinum</name>
    <dbReference type="NCBI Taxonomy" id="1604349"/>
    <lineage>
        <taxon>Bacteria</taxon>
        <taxon>Pseudomonadati</taxon>
        <taxon>Pseudomonadota</taxon>
        <taxon>Alphaproteobacteria</taxon>
        <taxon>Hyphomicrobiales</taxon>
        <taxon>Stappiaceae</taxon>
        <taxon>Roseibium</taxon>
    </lineage>
</organism>
<dbReference type="PANTHER" id="PTHR43132">
    <property type="entry name" value="ARSENICAL RESISTANCE OPERON REPRESSOR ARSR-RELATED"/>
    <property type="match status" value="1"/>
</dbReference>
<dbReference type="InterPro" id="IPR051011">
    <property type="entry name" value="Metal_resp_trans_reg"/>
</dbReference>
<reference evidence="5 6" key="1">
    <citation type="journal article" date="2016" name="Int. J. Syst. Evol. Microbiol.">
        <title>Labrenzia salina sp. nov., isolated from the rhizosphere of the halophyte Arthrocnemum macrostachyum.</title>
        <authorList>
            <person name="Camacho M."/>
            <person name="Redondo-Gomez S."/>
            <person name="Rodriguez-Llorente I."/>
            <person name="Rohde M."/>
            <person name="Sproer C."/>
            <person name="Schumann P."/>
            <person name="Klenk H.P."/>
            <person name="Montero-Calasanz M.D.C."/>
        </authorList>
    </citation>
    <scope>NUCLEOTIDE SEQUENCE [LARGE SCALE GENOMIC DNA]</scope>
    <source>
        <strain evidence="5 6">DSM 29163</strain>
    </source>
</reference>
<keyword evidence="6" id="KW-1185">Reference proteome</keyword>
<evidence type="ECO:0000256" key="1">
    <source>
        <dbReference type="ARBA" id="ARBA00023015"/>
    </source>
</evidence>
<evidence type="ECO:0000313" key="6">
    <source>
        <dbReference type="Proteomes" id="UP001300261"/>
    </source>
</evidence>
<dbReference type="SMART" id="SM00418">
    <property type="entry name" value="HTH_ARSR"/>
    <property type="match status" value="1"/>
</dbReference>
<dbReference type="NCBIfam" id="NF033788">
    <property type="entry name" value="HTH_metalloreg"/>
    <property type="match status" value="1"/>
</dbReference>
<name>A0ABT3QXQ0_9HYPH</name>
<accession>A0ABT3QXQ0</accession>